<feature type="transmembrane region" description="Helical" evidence="14">
    <location>
        <begin position="110"/>
        <end position="135"/>
    </location>
</feature>
<dbReference type="OrthoDB" id="4769at2759"/>
<evidence type="ECO:0000313" key="15">
    <source>
        <dbReference type="EMBL" id="KAF5312845.1"/>
    </source>
</evidence>
<feature type="transmembrane region" description="Helical" evidence="14">
    <location>
        <begin position="350"/>
        <end position="374"/>
    </location>
</feature>
<evidence type="ECO:0000256" key="1">
    <source>
        <dbReference type="ARBA" id="ARBA00004477"/>
    </source>
</evidence>
<dbReference type="InterPro" id="IPR016900">
    <property type="entry name" value="Alg10"/>
</dbReference>
<sequence>MSETLYPFFCTICIVVLKELNTIVYEPYMDEPFHIPQAQAYCRGEYDVWDPKITTPPGLYMISVLLKRMFLVKCNLAMLRLTPTLTLMVLPLALTRLISYHKRELPPSSILAPLGEALVLAAFPVSFFFGFLYYTEVPSLLFVVLTVVAASQNNHWLAALLGAVSCTFRQTNIVWVLYAYASSQLMYLRFRRALPGQPEPTKLHDPPALTASPNDMVQTAITSIKVLPSILPAFIPYVLVLAGFGSFVFWNGGIVLGDKSNHIPSFHIPQLYYFIAATTFFGWPVLVSGPQGITGLLRDIKHRMIGNKLRTSVTILISGLMGLSVYLFTIHHPFLLSDNRHYTFYVWRRIYMFHPSVPYLLVPVYLACAWAWFLRIGKDQTLLQSLLVPVFVVPTLLPTPLLEPRYFLIPYVLLRAQVTDVPTWGVALEGSWYAIINAITLGVFLYLPREGVGRFMW</sequence>
<comment type="caution">
    <text evidence="14">Lacks conserved residue(s) required for the propagation of feature annotation.</text>
</comment>
<feature type="transmembrane region" description="Helical" evidence="14">
    <location>
        <begin position="309"/>
        <end position="330"/>
    </location>
</feature>
<dbReference type="GO" id="GO:0106073">
    <property type="term" value="F:dolichyl pyrophosphate Glc2Man9GlcNAc2 alpha-1,2-glucosyltransferase activity"/>
    <property type="evidence" value="ECO:0007669"/>
    <property type="project" value="UniProtKB-UniRule"/>
</dbReference>
<keyword evidence="9" id="KW-0256">Endoplasmic reticulum</keyword>
<evidence type="ECO:0000256" key="10">
    <source>
        <dbReference type="ARBA" id="ARBA00022989"/>
    </source>
</evidence>
<keyword evidence="7" id="KW-0808">Transferase</keyword>
<dbReference type="GO" id="GO:0006488">
    <property type="term" value="P:dolichol-linked oligosaccharide biosynthetic process"/>
    <property type="evidence" value="ECO:0007669"/>
    <property type="project" value="UniProtKB-UniRule"/>
</dbReference>
<evidence type="ECO:0000256" key="6">
    <source>
        <dbReference type="ARBA" id="ARBA00022676"/>
    </source>
</evidence>
<keyword evidence="16" id="KW-1185">Reference proteome</keyword>
<evidence type="ECO:0000256" key="8">
    <source>
        <dbReference type="ARBA" id="ARBA00022692"/>
    </source>
</evidence>
<accession>A0A8H5AXD5</accession>
<comment type="pathway">
    <text evidence="2">Protein modification; protein glycosylation.</text>
</comment>
<evidence type="ECO:0000256" key="14">
    <source>
        <dbReference type="PIRNR" id="PIRNR028810"/>
    </source>
</evidence>
<keyword evidence="11 14" id="KW-0472">Membrane</keyword>
<name>A0A8H5AXD5_9AGAR</name>
<dbReference type="AlphaFoldDB" id="A0A8H5AXD5"/>
<dbReference type="EC" id="2.4.1.256" evidence="4 14"/>
<protein>
    <recommendedName>
        <fullName evidence="5 14">Dol-P-Glc:Glc(2)Man(9)GlcNAc(2)-PP-Dol alpha-1,2-glucosyltransferase</fullName>
        <ecNumber evidence="4 14">2.4.1.256</ecNumber>
    </recommendedName>
</protein>
<dbReference type="EMBL" id="JAACJJ010000056">
    <property type="protein sequence ID" value="KAF5312845.1"/>
    <property type="molecule type" value="Genomic_DNA"/>
</dbReference>
<dbReference type="Pfam" id="PF04922">
    <property type="entry name" value="DIE2_ALG10"/>
    <property type="match status" value="1"/>
</dbReference>
<feature type="transmembrane region" description="Helical" evidence="14">
    <location>
        <begin position="270"/>
        <end position="288"/>
    </location>
</feature>
<evidence type="ECO:0000256" key="12">
    <source>
        <dbReference type="ARBA" id="ARBA00044727"/>
    </source>
</evidence>
<comment type="caution">
    <text evidence="15">The sequence shown here is derived from an EMBL/GenBank/DDBJ whole genome shotgun (WGS) entry which is preliminary data.</text>
</comment>
<feature type="transmembrane region" description="Helical" evidence="14">
    <location>
        <begin position="226"/>
        <end position="250"/>
    </location>
</feature>
<feature type="transmembrane region" description="Helical" evidence="14">
    <location>
        <begin position="77"/>
        <end position="98"/>
    </location>
</feature>
<dbReference type="PANTHER" id="PTHR12989">
    <property type="entry name" value="ALPHA-1,2-GLUCOSYLTRANSFERASE ALG10"/>
    <property type="match status" value="1"/>
</dbReference>
<comment type="similarity">
    <text evidence="3 14">Belongs to the ALG10 glucosyltransferase family.</text>
</comment>
<dbReference type="PANTHER" id="PTHR12989:SF10">
    <property type="entry name" value="DOL-P-GLC:GLC(2)MAN(9)GLCNAC(2)-PP-DOL ALPHA-1,2-GLUCOSYLTRANSFERASE-RELATED"/>
    <property type="match status" value="1"/>
</dbReference>
<evidence type="ECO:0000256" key="2">
    <source>
        <dbReference type="ARBA" id="ARBA00004922"/>
    </source>
</evidence>
<evidence type="ECO:0000256" key="3">
    <source>
        <dbReference type="ARBA" id="ARBA00010600"/>
    </source>
</evidence>
<feature type="transmembrane region" description="Helical" evidence="14">
    <location>
        <begin position="430"/>
        <end position="447"/>
    </location>
</feature>
<comment type="catalytic activity">
    <reaction evidence="13">
        <text>an alpha-D-Glc-(1-&gt;3)-alpha-D-Glc-(1-&gt;3)-alpha-D-Man-(1-&gt;2)-alpha-D-Man-(1-&gt;2)-alpha-D-Man-(1-&gt;3)-[alpha-D-Man-(1-&gt;2)-alpha-D-Man-(1-&gt;3)-[alpha-D-Man-(1-&gt;2)-alpha-D-Man-(1-&gt;6)]-alpha-D-Man-(1-&gt;6)]-beta-D-Man-(1-&gt;4)-beta-D-GlcNAc-(1-&gt;4)-alpha-D-GlcNAc-diphospho-di-trans,poly-cis-dolichol + a di-trans,poly-cis-dolichyl beta-D-glucosyl phosphate = a alpha-D-Glc-(1-&gt;2)-alpha-D-Glc-(1-&gt;3)-alpha-D-Glc-(1-&gt;3)-alpha-D-Man-(1-&gt;2)-alpha-D-Man-(1-&gt;2)-alpha-D-Man-(1-&gt;3)-[alpha-D-Man-(1-&gt;2)-alpha-D-Man-(1-&gt;3)-[alpha-D-Man-(1-&gt;2)-alpha-D-Man-(1-&gt;6)]-alpha-D-Man-(1-&gt;6)]-beta-D-Man-(1-&gt;4)-beta-D-GlcNAc-(1-&gt;4)-alpha-D-GlcNAc-diphospho-di-trans,poly-cis-dolichol + a di-trans,poly-cis-dolichyl phosphate + H(+)</text>
        <dbReference type="Rhea" id="RHEA:29543"/>
        <dbReference type="Rhea" id="RHEA-COMP:19498"/>
        <dbReference type="Rhea" id="RHEA-COMP:19502"/>
        <dbReference type="Rhea" id="RHEA-COMP:19512"/>
        <dbReference type="Rhea" id="RHEA-COMP:19522"/>
        <dbReference type="ChEBI" id="CHEBI:15378"/>
        <dbReference type="ChEBI" id="CHEBI:57525"/>
        <dbReference type="ChEBI" id="CHEBI:57683"/>
        <dbReference type="ChEBI" id="CHEBI:132522"/>
        <dbReference type="ChEBI" id="CHEBI:132523"/>
        <dbReference type="EC" id="2.4.1.256"/>
    </reaction>
    <physiologicalReaction direction="left-to-right" evidence="13">
        <dbReference type="Rhea" id="RHEA:29544"/>
    </physiologicalReaction>
</comment>
<evidence type="ECO:0000256" key="7">
    <source>
        <dbReference type="ARBA" id="ARBA00022679"/>
    </source>
</evidence>
<comment type="function">
    <text evidence="12">Dol-P-Glc:Glc(2)Man(9)GlcNAc(2)-PP-Dol alpha-1,2-glucosyltransferase that operates in the biosynthetic pathway of dolichol-linked oligosaccharides, the glycan precursors employed in protein asparagine (N)-glycosylation. The assembly of dolichol-linked oligosaccharides begins on the cytosolic side of the endoplasmic reticulum membrane and finishes in its lumen. The sequential addition of sugars to dolichol pyrophosphate produces dolichol-linked oligosaccharides containing fourteen sugars, including two GlcNAcs, nine mannoses and three glucoses. Once assembled, the oligosaccharide is transferred from the lipid to nascent proteins by oligosaccharyltransferases. In the lumen of the endoplasmic reticulum, adds the third and last glucose residue from dolichyl phosphate glucose (Dol-P-Glc) onto the lipid-linked oligosaccharide intermediate Glc(2)Man(9)GlcNAc(2)-PP-Dol to produce Glc(3)Man(9)GlcNAc(2)-PP-Dol.</text>
</comment>
<evidence type="ECO:0000256" key="5">
    <source>
        <dbReference type="ARBA" id="ARBA00018512"/>
    </source>
</evidence>
<feature type="transmembrane region" description="Helical" evidence="14">
    <location>
        <begin position="381"/>
        <end position="401"/>
    </location>
</feature>
<keyword evidence="10 14" id="KW-1133">Transmembrane helix</keyword>
<keyword evidence="8 14" id="KW-0812">Transmembrane</keyword>
<dbReference type="GO" id="GO:0005789">
    <property type="term" value="C:endoplasmic reticulum membrane"/>
    <property type="evidence" value="ECO:0007669"/>
    <property type="project" value="UniProtKB-SubCell"/>
</dbReference>
<organism evidence="15 16">
    <name type="scientific">Psilocybe cf. subviscida</name>
    <dbReference type="NCBI Taxonomy" id="2480587"/>
    <lineage>
        <taxon>Eukaryota</taxon>
        <taxon>Fungi</taxon>
        <taxon>Dikarya</taxon>
        <taxon>Basidiomycota</taxon>
        <taxon>Agaricomycotina</taxon>
        <taxon>Agaricomycetes</taxon>
        <taxon>Agaricomycetidae</taxon>
        <taxon>Agaricales</taxon>
        <taxon>Agaricineae</taxon>
        <taxon>Strophariaceae</taxon>
        <taxon>Psilocybe</taxon>
    </lineage>
</organism>
<gene>
    <name evidence="15" type="ORF">D9619_003418</name>
</gene>
<keyword evidence="6 14" id="KW-0328">Glycosyltransferase</keyword>
<comment type="subcellular location">
    <subcellularLocation>
        <location evidence="1">Endoplasmic reticulum membrane</location>
        <topology evidence="1">Multi-pass membrane protein</topology>
    </subcellularLocation>
</comment>
<evidence type="ECO:0000256" key="4">
    <source>
        <dbReference type="ARBA" id="ARBA00011967"/>
    </source>
</evidence>
<dbReference type="PIRSF" id="PIRSF028810">
    <property type="entry name" value="Alpha1_2_glucosyltferase_Alg10"/>
    <property type="match status" value="1"/>
</dbReference>
<evidence type="ECO:0000313" key="16">
    <source>
        <dbReference type="Proteomes" id="UP000567179"/>
    </source>
</evidence>
<dbReference type="Proteomes" id="UP000567179">
    <property type="component" value="Unassembled WGS sequence"/>
</dbReference>
<evidence type="ECO:0000256" key="11">
    <source>
        <dbReference type="ARBA" id="ARBA00023136"/>
    </source>
</evidence>
<evidence type="ECO:0000256" key="13">
    <source>
        <dbReference type="ARBA" id="ARBA00048064"/>
    </source>
</evidence>
<evidence type="ECO:0000256" key="9">
    <source>
        <dbReference type="ARBA" id="ARBA00022824"/>
    </source>
</evidence>
<reference evidence="15 16" key="1">
    <citation type="journal article" date="2020" name="ISME J.">
        <title>Uncovering the hidden diversity of litter-decomposition mechanisms in mushroom-forming fungi.</title>
        <authorList>
            <person name="Floudas D."/>
            <person name="Bentzer J."/>
            <person name="Ahren D."/>
            <person name="Johansson T."/>
            <person name="Persson P."/>
            <person name="Tunlid A."/>
        </authorList>
    </citation>
    <scope>NUCLEOTIDE SEQUENCE [LARGE SCALE GENOMIC DNA]</scope>
    <source>
        <strain evidence="15 16">CBS 101986</strain>
    </source>
</reference>
<proteinExistence type="inferred from homology"/>